<keyword evidence="1" id="KW-0723">Serine/threonine-protein kinase</keyword>
<evidence type="ECO:0000256" key="1">
    <source>
        <dbReference type="ARBA" id="ARBA00022527"/>
    </source>
</evidence>
<dbReference type="GO" id="GO:0005524">
    <property type="term" value="F:ATP binding"/>
    <property type="evidence" value="ECO:0007669"/>
    <property type="project" value="UniProtKB-KW"/>
</dbReference>
<keyword evidence="1" id="KW-0418">Kinase</keyword>
<dbReference type="CDD" id="cd16936">
    <property type="entry name" value="HATPase_RsbW-like"/>
    <property type="match status" value="1"/>
</dbReference>
<dbReference type="Pfam" id="PF13581">
    <property type="entry name" value="HATPase_c_2"/>
    <property type="match status" value="1"/>
</dbReference>
<dbReference type="PANTHER" id="PTHR35526">
    <property type="entry name" value="ANTI-SIGMA-F FACTOR RSBW-RELATED"/>
    <property type="match status" value="1"/>
</dbReference>
<evidence type="ECO:0000259" key="2">
    <source>
        <dbReference type="Pfam" id="PF13581"/>
    </source>
</evidence>
<dbReference type="Proteomes" id="UP000253868">
    <property type="component" value="Chromosome"/>
</dbReference>
<evidence type="ECO:0000313" key="3">
    <source>
        <dbReference type="EMBL" id="AXG79050.1"/>
    </source>
</evidence>
<dbReference type="OrthoDB" id="4166172at2"/>
<dbReference type="KEGG" id="spad:DVK44_16645"/>
<evidence type="ECO:0000313" key="4">
    <source>
        <dbReference type="Proteomes" id="UP000253868"/>
    </source>
</evidence>
<gene>
    <name evidence="3" type="ORF">DVK44_16645</name>
</gene>
<sequence>MRDRPRMRDAGCLPYPHFLRRTTMSLTHHYRAHLREQAARTGVLRGCDLVCGTAHVGSEGMTAEDAQLPGDMRRTCTQQIAQWGLSHLTDAVGILVSELVTNAVKYGAGNEVRLRMWRTWGSIWLEVWDGSADLPRTGDPGWGATSGRGLLIVDYLVGECGGQWGVTKDGTATWCELPVRPAAA</sequence>
<dbReference type="Gene3D" id="3.30.565.10">
    <property type="entry name" value="Histidine kinase-like ATPase, C-terminal domain"/>
    <property type="match status" value="1"/>
</dbReference>
<dbReference type="PANTHER" id="PTHR35526:SF3">
    <property type="entry name" value="ANTI-SIGMA-F FACTOR RSBW"/>
    <property type="match status" value="1"/>
</dbReference>
<name>A0A345HQS6_9ACTN</name>
<dbReference type="GO" id="GO:0004674">
    <property type="term" value="F:protein serine/threonine kinase activity"/>
    <property type="evidence" value="ECO:0007669"/>
    <property type="project" value="UniProtKB-KW"/>
</dbReference>
<proteinExistence type="predicted"/>
<dbReference type="AlphaFoldDB" id="A0A345HQS6"/>
<dbReference type="SUPFAM" id="SSF55874">
    <property type="entry name" value="ATPase domain of HSP90 chaperone/DNA topoisomerase II/histidine kinase"/>
    <property type="match status" value="1"/>
</dbReference>
<dbReference type="EMBL" id="CP031194">
    <property type="protein sequence ID" value="AXG79050.1"/>
    <property type="molecule type" value="Genomic_DNA"/>
</dbReference>
<keyword evidence="3" id="KW-0067">ATP-binding</keyword>
<dbReference type="InterPro" id="IPR036890">
    <property type="entry name" value="HATPase_C_sf"/>
</dbReference>
<dbReference type="InterPro" id="IPR050267">
    <property type="entry name" value="Anti-sigma-factor_SerPK"/>
</dbReference>
<keyword evidence="4" id="KW-1185">Reference proteome</keyword>
<organism evidence="3 4">
    <name type="scientific">Streptomyces paludis</name>
    <dbReference type="NCBI Taxonomy" id="2282738"/>
    <lineage>
        <taxon>Bacteria</taxon>
        <taxon>Bacillati</taxon>
        <taxon>Actinomycetota</taxon>
        <taxon>Actinomycetes</taxon>
        <taxon>Kitasatosporales</taxon>
        <taxon>Streptomycetaceae</taxon>
        <taxon>Streptomyces</taxon>
    </lineage>
</organism>
<protein>
    <submittedName>
        <fullName evidence="3">ATP-binding protein</fullName>
    </submittedName>
</protein>
<keyword evidence="3" id="KW-0547">Nucleotide-binding</keyword>
<feature type="domain" description="Histidine kinase/HSP90-like ATPase" evidence="2">
    <location>
        <begin position="62"/>
        <end position="171"/>
    </location>
</feature>
<dbReference type="InterPro" id="IPR003594">
    <property type="entry name" value="HATPase_dom"/>
</dbReference>
<keyword evidence="1" id="KW-0808">Transferase</keyword>
<accession>A0A345HQS6</accession>
<reference evidence="4" key="1">
    <citation type="submission" date="2018-07" db="EMBL/GenBank/DDBJ databases">
        <authorList>
            <person name="Zhao J."/>
        </authorList>
    </citation>
    <scope>NUCLEOTIDE SEQUENCE [LARGE SCALE GENOMIC DNA]</scope>
    <source>
        <strain evidence="4">GSSD-12</strain>
    </source>
</reference>